<organism evidence="2 4">
    <name type="scientific">Hibiscus sabdariffa</name>
    <name type="common">roselle</name>
    <dbReference type="NCBI Taxonomy" id="183260"/>
    <lineage>
        <taxon>Eukaryota</taxon>
        <taxon>Viridiplantae</taxon>
        <taxon>Streptophyta</taxon>
        <taxon>Embryophyta</taxon>
        <taxon>Tracheophyta</taxon>
        <taxon>Spermatophyta</taxon>
        <taxon>Magnoliopsida</taxon>
        <taxon>eudicotyledons</taxon>
        <taxon>Gunneridae</taxon>
        <taxon>Pentapetalae</taxon>
        <taxon>rosids</taxon>
        <taxon>malvids</taxon>
        <taxon>Malvales</taxon>
        <taxon>Malvaceae</taxon>
        <taxon>Malvoideae</taxon>
        <taxon>Hibiscus</taxon>
    </lineage>
</organism>
<protein>
    <submittedName>
        <fullName evidence="2">Uncharacterized protein</fullName>
    </submittedName>
</protein>
<evidence type="ECO:0000313" key="3">
    <source>
        <dbReference type="EMBL" id="KAK8556943.1"/>
    </source>
</evidence>
<evidence type="ECO:0000313" key="2">
    <source>
        <dbReference type="EMBL" id="KAK8556942.1"/>
    </source>
</evidence>
<proteinExistence type="predicted"/>
<reference evidence="2 4" key="1">
    <citation type="journal article" date="2024" name="G3 (Bethesda)">
        <title>Genome assembly of Hibiscus sabdariffa L. provides insights into metabolisms of medicinal natural products.</title>
        <authorList>
            <person name="Kim T."/>
        </authorList>
    </citation>
    <scope>NUCLEOTIDE SEQUENCE [LARGE SCALE GENOMIC DNA]</scope>
    <source>
        <strain evidence="2">TK-2024</strain>
        <tissue evidence="2">Old leaves</tissue>
    </source>
</reference>
<evidence type="ECO:0000313" key="1">
    <source>
        <dbReference type="EMBL" id="KAK8556929.1"/>
    </source>
</evidence>
<dbReference type="EMBL" id="JBBPBM010000017">
    <property type="protein sequence ID" value="KAK8556942.1"/>
    <property type="molecule type" value="Genomic_DNA"/>
</dbReference>
<evidence type="ECO:0000313" key="4">
    <source>
        <dbReference type="Proteomes" id="UP001472677"/>
    </source>
</evidence>
<accession>A0ABR2EBJ7</accession>
<dbReference type="EMBL" id="JBBPBM010000017">
    <property type="protein sequence ID" value="KAK8556943.1"/>
    <property type="molecule type" value="Genomic_DNA"/>
</dbReference>
<comment type="caution">
    <text evidence="2">The sequence shown here is derived from an EMBL/GenBank/DDBJ whole genome shotgun (WGS) entry which is preliminary data.</text>
</comment>
<dbReference type="EMBL" id="JBBPBM010000017">
    <property type="protein sequence ID" value="KAK8556929.1"/>
    <property type="molecule type" value="Genomic_DNA"/>
</dbReference>
<gene>
    <name evidence="1" type="ORF">V6N12_003318</name>
    <name evidence="2" type="ORF">V6N12_003331</name>
    <name evidence="3" type="ORF">V6N12_003332</name>
</gene>
<sequence>MDQLLSICVAEIQCKQQYSLPSLLDPLRQESVLPVSSLELVHGTLAKALFTWLLEWKAQREAGFTEQRRLPALGSGRITGRCLLGDSSWLRWLIYNWTLALFAPL</sequence>
<keyword evidence="4" id="KW-1185">Reference proteome</keyword>
<dbReference type="Proteomes" id="UP001472677">
    <property type="component" value="Unassembled WGS sequence"/>
</dbReference>
<name>A0ABR2EBJ7_9ROSI</name>